<dbReference type="InterPro" id="IPR007863">
    <property type="entry name" value="Peptidase_M16_C"/>
</dbReference>
<keyword evidence="6" id="KW-0809">Transit peptide</keyword>
<keyword evidence="7" id="KW-0249">Electron transport</keyword>
<evidence type="ECO:0000259" key="18">
    <source>
        <dbReference type="Pfam" id="PF05193"/>
    </source>
</evidence>
<keyword evidence="10" id="KW-0472">Membrane</keyword>
<evidence type="ECO:0000256" key="8">
    <source>
        <dbReference type="ARBA" id="ARBA00022990"/>
    </source>
</evidence>
<keyword evidence="5" id="KW-0999">Mitochondrion inner membrane</keyword>
<gene>
    <name evidence="19" type="primary">Uqcrc1</name>
    <name evidence="19" type="ORF">SERLUN_R01918</name>
</gene>
<keyword evidence="8" id="KW-0007">Acetylation</keyword>
<evidence type="ECO:0000256" key="9">
    <source>
        <dbReference type="ARBA" id="ARBA00023128"/>
    </source>
</evidence>
<evidence type="ECO:0000256" key="11">
    <source>
        <dbReference type="ARBA" id="ARBA00061208"/>
    </source>
</evidence>
<evidence type="ECO:0000256" key="15">
    <source>
        <dbReference type="ARBA" id="ARBA00081098"/>
    </source>
</evidence>
<evidence type="ECO:0000256" key="6">
    <source>
        <dbReference type="ARBA" id="ARBA00022946"/>
    </source>
</evidence>
<dbReference type="GO" id="GO:0046872">
    <property type="term" value="F:metal ion binding"/>
    <property type="evidence" value="ECO:0007669"/>
    <property type="project" value="InterPro"/>
</dbReference>
<comment type="subcellular location">
    <subcellularLocation>
        <location evidence="1">Mitochondrion inner membrane</location>
        <topology evidence="1">Peripheral membrane protein</topology>
        <orientation evidence="1">Matrix side</orientation>
    </subcellularLocation>
</comment>
<dbReference type="GO" id="GO:0032991">
    <property type="term" value="C:protein-containing complex"/>
    <property type="evidence" value="ECO:0007669"/>
    <property type="project" value="UniProtKB-ARBA"/>
</dbReference>
<dbReference type="Pfam" id="PF00675">
    <property type="entry name" value="Peptidase_M16"/>
    <property type="match status" value="1"/>
</dbReference>
<name>A0A7L1CP64_9PASS</name>
<evidence type="ECO:0000313" key="19">
    <source>
        <dbReference type="EMBL" id="NXM67794.1"/>
    </source>
</evidence>
<evidence type="ECO:0000256" key="3">
    <source>
        <dbReference type="ARBA" id="ARBA00022553"/>
    </source>
</evidence>
<reference evidence="19 20" key="1">
    <citation type="submission" date="2019-09" db="EMBL/GenBank/DDBJ databases">
        <title>Bird 10,000 Genomes (B10K) Project - Family phase.</title>
        <authorList>
            <person name="Zhang G."/>
        </authorList>
    </citation>
    <scope>NUCLEOTIDE SEQUENCE [LARGE SCALE GENOMIC DNA]</scope>
    <source>
        <strain evidence="19">B10K-DU-002-03</strain>
        <tissue evidence="19">Muscle</tissue>
    </source>
</reference>
<dbReference type="SUPFAM" id="SSF63411">
    <property type="entry name" value="LuxS/MPP-like metallohydrolase"/>
    <property type="match status" value="2"/>
</dbReference>
<comment type="similarity">
    <text evidence="11">Belongs to the peptidase M16 family. UQCRC1/QCR1 subfamily.</text>
</comment>
<dbReference type="EMBL" id="VXBA01001230">
    <property type="protein sequence ID" value="NXM67794.1"/>
    <property type="molecule type" value="Genomic_DNA"/>
</dbReference>
<dbReference type="Gene3D" id="3.30.830.10">
    <property type="entry name" value="Metalloenzyme, LuxS/M16 peptidase-like"/>
    <property type="match status" value="2"/>
</dbReference>
<keyword evidence="4" id="KW-0679">Respiratory chain</keyword>
<dbReference type="AlphaFoldDB" id="A0A7L1CP64"/>
<dbReference type="Proteomes" id="UP000553648">
    <property type="component" value="Unassembled WGS sequence"/>
</dbReference>
<feature type="non-terminal residue" evidence="19">
    <location>
        <position position="457"/>
    </location>
</feature>
<evidence type="ECO:0000313" key="20">
    <source>
        <dbReference type="Proteomes" id="UP000553648"/>
    </source>
</evidence>
<evidence type="ECO:0000256" key="16">
    <source>
        <dbReference type="ARBA" id="ARBA00082886"/>
    </source>
</evidence>
<dbReference type="InterPro" id="IPR011765">
    <property type="entry name" value="Pept_M16_N"/>
</dbReference>
<evidence type="ECO:0000256" key="10">
    <source>
        <dbReference type="ARBA" id="ARBA00023136"/>
    </source>
</evidence>
<dbReference type="InterPro" id="IPR050361">
    <property type="entry name" value="MPP/UQCRC_Complex"/>
</dbReference>
<keyword evidence="2" id="KW-0813">Transport</keyword>
<dbReference type="InterPro" id="IPR011249">
    <property type="entry name" value="Metalloenz_LuxS/M16"/>
</dbReference>
<evidence type="ECO:0000256" key="4">
    <source>
        <dbReference type="ARBA" id="ARBA00022660"/>
    </source>
</evidence>
<evidence type="ECO:0000256" key="13">
    <source>
        <dbReference type="ARBA" id="ARBA00070376"/>
    </source>
</evidence>
<feature type="non-terminal residue" evidence="19">
    <location>
        <position position="1"/>
    </location>
</feature>
<dbReference type="PANTHER" id="PTHR11851">
    <property type="entry name" value="METALLOPROTEASE"/>
    <property type="match status" value="1"/>
</dbReference>
<protein>
    <recommendedName>
        <fullName evidence="13">Cytochrome b-c1 complex subunit 1, mitochondrial</fullName>
    </recommendedName>
    <alternativeName>
        <fullName evidence="14">Complex III subunit 1</fullName>
    </alternativeName>
    <alternativeName>
        <fullName evidence="15">Core protein I</fullName>
    </alternativeName>
    <alternativeName>
        <fullName evidence="16">Ubiquinol-cytochrome-c reductase complex core protein 1</fullName>
    </alternativeName>
</protein>
<dbReference type="FunFam" id="3.30.830.10:FF:000016">
    <property type="entry name" value="Cytochrome b-c1 complex subunit 1, mitochondrial"/>
    <property type="match status" value="1"/>
</dbReference>
<evidence type="ECO:0000256" key="12">
    <source>
        <dbReference type="ARBA" id="ARBA00064195"/>
    </source>
</evidence>
<dbReference type="FunFam" id="3.30.830.10:FF:000001">
    <property type="entry name" value="Mitochondrial-processing peptidase subunit beta, mitochondrial"/>
    <property type="match status" value="1"/>
</dbReference>
<proteinExistence type="inferred from homology"/>
<evidence type="ECO:0000259" key="17">
    <source>
        <dbReference type="Pfam" id="PF00675"/>
    </source>
</evidence>
<keyword evidence="9" id="KW-0496">Mitochondrion</keyword>
<comment type="subunit">
    <text evidence="12">Component of the ubiquinol-cytochrome c oxidoreductase (cytochrome b-c1 complex, complex III, CIII), a multisubunit enzyme composed of 11 subunits. The complex is composed of 3 respiratory subunits cytochrome b, cytochrome c1 and Rieske protein UQCRFS1, 2 core protein subunits UQCRC1/QCR1 and UQCRC2/QCR2, and 6 low-molecular weight protein subunits UQCRH/QCR6, UQCRB/QCR7, UQCRQ/QCR8, UQCR10/QCR9, UQCR11/QCR10 and subunit 9, the cleavage product of Rieske protein UQCRFS1. The complex exists as an obligatory dimer and forms supercomplexes (SCs) in the inner mitochondrial membrane with NADH-ubiquinone oxidoreductase (complex I, CI) and cytochrome c oxidase (complex IV, CIV), resulting in different assemblies (supercomplex SCI(1)III(2)IV(1) and megacomplex MCI(2)III(2)IV(2)). Interacts with UQCC6. Interacts with STMP1.</text>
</comment>
<keyword evidence="3" id="KW-0597">Phosphoprotein</keyword>
<dbReference type="Pfam" id="PF05193">
    <property type="entry name" value="Peptidase_M16_C"/>
    <property type="match status" value="1"/>
</dbReference>
<feature type="domain" description="Peptidase M16 C-terminal" evidence="18">
    <location>
        <begin position="188"/>
        <end position="371"/>
    </location>
</feature>
<organism evidence="19 20">
    <name type="scientific">Serilophus lunatus</name>
    <name type="common">silver-breasted broadbill</name>
    <dbReference type="NCBI Taxonomy" id="239386"/>
    <lineage>
        <taxon>Eukaryota</taxon>
        <taxon>Metazoa</taxon>
        <taxon>Chordata</taxon>
        <taxon>Craniata</taxon>
        <taxon>Vertebrata</taxon>
        <taxon>Euteleostomi</taxon>
        <taxon>Archelosauria</taxon>
        <taxon>Archosauria</taxon>
        <taxon>Dinosauria</taxon>
        <taxon>Saurischia</taxon>
        <taxon>Theropoda</taxon>
        <taxon>Coelurosauria</taxon>
        <taxon>Aves</taxon>
        <taxon>Neognathae</taxon>
        <taxon>Neoaves</taxon>
        <taxon>Telluraves</taxon>
        <taxon>Australaves</taxon>
        <taxon>Passeriformes</taxon>
        <taxon>Eurylaimidae</taxon>
        <taxon>Serilophus</taxon>
    </lineage>
</organism>
<comment type="caution">
    <text evidence="19">The sequence shown here is derived from an EMBL/GenBank/DDBJ whole genome shotgun (WGS) entry which is preliminary data.</text>
</comment>
<evidence type="ECO:0000256" key="2">
    <source>
        <dbReference type="ARBA" id="ARBA00022448"/>
    </source>
</evidence>
<dbReference type="GO" id="GO:0005743">
    <property type="term" value="C:mitochondrial inner membrane"/>
    <property type="evidence" value="ECO:0007669"/>
    <property type="project" value="UniProtKB-SubCell"/>
</dbReference>
<dbReference type="PANTHER" id="PTHR11851:SF116">
    <property type="entry name" value="CYTOCHROME B-C1 COMPLEX SUBUNIT 1, MITOCHONDRIAL"/>
    <property type="match status" value="1"/>
</dbReference>
<evidence type="ECO:0000256" key="5">
    <source>
        <dbReference type="ARBA" id="ARBA00022792"/>
    </source>
</evidence>
<evidence type="ECO:0000256" key="14">
    <source>
        <dbReference type="ARBA" id="ARBA00076278"/>
    </source>
</evidence>
<evidence type="ECO:0000256" key="7">
    <source>
        <dbReference type="ARBA" id="ARBA00022982"/>
    </source>
</evidence>
<dbReference type="OrthoDB" id="10251424at2759"/>
<sequence length="457" mass="50650">AALSTLTRKRGAATYAQTLQNIPETQVTTLENGLRVASEESSQPTCTVGVWIGAGSRYENSRNNGAGFFVEHLAFKGTKQRPGPAFEKEVESLGAHLNGYTSREQTAFYIKALSKDMPKVVELLADIVQNCAMEESQIEKERGVILQEVKEQDSNLTDVTFDYLHATAYQGTALAQTVEGTTENIKRLTRADLASYVDTHFKAPRMVLAAAGGVLHKELVDVAKQHFSGVPFTYKEDAVPILPHCRFTGSEIRARDDALPFAHIALAVEGPGWAHPDNIVLNVANAIMGCYDRTFGGGKVRGCRLAVLAVEHNLCHSFQTFNTSYSDTGLFGFHFVSDPLTIDDMMFCAQGEWMRLCTSTTESEVTRAKNYLRNAMVAQLDGTTRVCENIGSHLLNYGRRIPLEEWDARISAVDARMVREICSKYIYDKCPAIAAVGPIEQLLDYNRLRSAMYWVRL</sequence>
<feature type="domain" description="Peptidase M16 N-terminal" evidence="17">
    <location>
        <begin position="35"/>
        <end position="181"/>
    </location>
</feature>
<evidence type="ECO:0000256" key="1">
    <source>
        <dbReference type="ARBA" id="ARBA00004443"/>
    </source>
</evidence>
<keyword evidence="20" id="KW-1185">Reference proteome</keyword>
<accession>A0A7L1CP64</accession>